<keyword evidence="1" id="KW-0175">Coiled coil</keyword>
<gene>
    <name evidence="3" type="ORF">PHMEG_00030174</name>
</gene>
<feature type="coiled-coil region" evidence="1">
    <location>
        <begin position="88"/>
        <end position="115"/>
    </location>
</feature>
<name>A0A225V2G0_9STRA</name>
<protein>
    <submittedName>
        <fullName evidence="3">Uncharacterized protein</fullName>
    </submittedName>
</protein>
<comment type="caution">
    <text evidence="3">The sequence shown here is derived from an EMBL/GenBank/DDBJ whole genome shotgun (WGS) entry which is preliminary data.</text>
</comment>
<evidence type="ECO:0000313" key="4">
    <source>
        <dbReference type="Proteomes" id="UP000198211"/>
    </source>
</evidence>
<sequence length="295" mass="33419">MTSDIVFLTEVEGFLASCDLPALLLNQTRNENISRTSKHSTRNFEQESSSEDRTAARDSKCPDENQQKSDAGKTTKYRSYCTRRKNERINLRRQVSQLTAELDKLRKTKEVNKSQRPSKWMITANFQEEERVKAEDRQRQLYVAIETRAAMIQSFVQVTRDRLGDLGGLTEHEVNLIDNHIEATGSSRPFKRIRVDPPLDVISENYLNELNDPMDQTNSGGDSGKGTWGDSGQVFQQCDKDDAHESFIFVDTANLPNTTDLTSIAIAPILHLLVSIEINQFTKDLYKCSIGVLGQ</sequence>
<dbReference type="Proteomes" id="UP000198211">
    <property type="component" value="Unassembled WGS sequence"/>
</dbReference>
<accession>A0A225V2G0</accession>
<keyword evidence="4" id="KW-1185">Reference proteome</keyword>
<dbReference type="AlphaFoldDB" id="A0A225V2G0"/>
<evidence type="ECO:0000313" key="3">
    <source>
        <dbReference type="EMBL" id="OWY98926.1"/>
    </source>
</evidence>
<feature type="region of interest" description="Disordered" evidence="2">
    <location>
        <begin position="213"/>
        <end position="232"/>
    </location>
</feature>
<feature type="compositionally biased region" description="Basic and acidic residues" evidence="2">
    <location>
        <begin position="42"/>
        <end position="73"/>
    </location>
</feature>
<reference evidence="4" key="1">
    <citation type="submission" date="2017-03" db="EMBL/GenBank/DDBJ databases">
        <title>Phytopthora megakarya and P. palmivora, two closely related causual agents of cacao black pod achieved similar genome size and gene model numbers by different mechanisms.</title>
        <authorList>
            <person name="Ali S."/>
            <person name="Shao J."/>
            <person name="Larry D.J."/>
            <person name="Kronmiller B."/>
            <person name="Shen D."/>
            <person name="Strem M.D."/>
            <person name="Melnick R.L."/>
            <person name="Guiltinan M.J."/>
            <person name="Tyler B.M."/>
            <person name="Meinhardt L.W."/>
            <person name="Bailey B.A."/>
        </authorList>
    </citation>
    <scope>NUCLEOTIDE SEQUENCE [LARGE SCALE GENOMIC DNA]</scope>
    <source>
        <strain evidence="4">zdho120</strain>
    </source>
</reference>
<organism evidence="3 4">
    <name type="scientific">Phytophthora megakarya</name>
    <dbReference type="NCBI Taxonomy" id="4795"/>
    <lineage>
        <taxon>Eukaryota</taxon>
        <taxon>Sar</taxon>
        <taxon>Stramenopiles</taxon>
        <taxon>Oomycota</taxon>
        <taxon>Peronosporomycetes</taxon>
        <taxon>Peronosporales</taxon>
        <taxon>Peronosporaceae</taxon>
        <taxon>Phytophthora</taxon>
    </lineage>
</organism>
<evidence type="ECO:0000256" key="1">
    <source>
        <dbReference type="SAM" id="Coils"/>
    </source>
</evidence>
<feature type="region of interest" description="Disordered" evidence="2">
    <location>
        <begin position="34"/>
        <end position="79"/>
    </location>
</feature>
<dbReference type="OrthoDB" id="95180at2759"/>
<proteinExistence type="predicted"/>
<evidence type="ECO:0000256" key="2">
    <source>
        <dbReference type="SAM" id="MobiDB-lite"/>
    </source>
</evidence>
<dbReference type="EMBL" id="NBNE01008945">
    <property type="protein sequence ID" value="OWY98926.1"/>
    <property type="molecule type" value="Genomic_DNA"/>
</dbReference>